<dbReference type="SUPFAM" id="SSF56349">
    <property type="entry name" value="DNA breaking-rejoining enzymes"/>
    <property type="match status" value="1"/>
</dbReference>
<dbReference type="Proteomes" id="UP000191686">
    <property type="component" value="Unassembled WGS sequence"/>
</dbReference>
<accession>A0ABD4UJA5</accession>
<dbReference type="EMBL" id="JYMX02000020">
    <property type="protein sequence ID" value="MCW3714284.1"/>
    <property type="molecule type" value="Genomic_DNA"/>
</dbReference>
<dbReference type="InterPro" id="IPR011010">
    <property type="entry name" value="DNA_brk_join_enz"/>
</dbReference>
<keyword evidence="1" id="KW-0233">DNA recombination</keyword>
<proteinExistence type="predicted"/>
<organism evidence="2 3">
    <name type="scientific">Burkholderia cenocepacia</name>
    <dbReference type="NCBI Taxonomy" id="95486"/>
    <lineage>
        <taxon>Bacteria</taxon>
        <taxon>Pseudomonadati</taxon>
        <taxon>Pseudomonadota</taxon>
        <taxon>Betaproteobacteria</taxon>
        <taxon>Burkholderiales</taxon>
        <taxon>Burkholderiaceae</taxon>
        <taxon>Burkholderia</taxon>
        <taxon>Burkholderia cepacia complex</taxon>
    </lineage>
</organism>
<gene>
    <name evidence="2" type="ORF">UE95_023655</name>
</gene>
<name>A0ABD4UJA5_9BURK</name>
<comment type="caution">
    <text evidence="2">The sequence shown here is derived from an EMBL/GenBank/DDBJ whole genome shotgun (WGS) entry which is preliminary data.</text>
</comment>
<evidence type="ECO:0000313" key="3">
    <source>
        <dbReference type="Proteomes" id="UP000191686"/>
    </source>
</evidence>
<reference evidence="2 3" key="1">
    <citation type="journal article" date="2017" name="Front. Microbiol.">
        <title>Genomics reveals a unique clone of Burkholderia cenocepacia harbouring an actively excising novel genomic island.</title>
        <authorList>
            <person name="Patil P."/>
            <person name="Mali S."/>
            <person name="Midha S."/>
            <person name="Gautam V."/>
            <person name="Dash L."/>
            <person name="Kumar S."/>
            <person name="Shastri J."/>
            <person name="Singhal L."/>
            <person name="Patil P.B."/>
        </authorList>
    </citation>
    <scope>NUCLEOTIDE SEQUENCE [LARGE SCALE GENOMIC DNA]</scope>
    <source>
        <strain evidence="2 3">BC-19</strain>
    </source>
</reference>
<reference evidence="2 3" key="2">
    <citation type="journal article" date="2017" name="Front. Microbiol.">
        <title>Genomics Reveals a Unique Clone of Burkholderia cenocepacia Harboring an Actively Excising Novel Genomic Island.</title>
        <authorList>
            <person name="Patil P.P."/>
            <person name="Mali S."/>
            <person name="Midha S."/>
            <person name="Gautam V."/>
            <person name="Dash L."/>
            <person name="Kumar S."/>
            <person name="Shastri J."/>
            <person name="Singhal L."/>
            <person name="Patil P.B."/>
        </authorList>
    </citation>
    <scope>NUCLEOTIDE SEQUENCE [LARGE SCALE GENOMIC DNA]</scope>
    <source>
        <strain evidence="2 3">BC-19</strain>
    </source>
</reference>
<dbReference type="InterPro" id="IPR013762">
    <property type="entry name" value="Integrase-like_cat_sf"/>
</dbReference>
<evidence type="ECO:0000313" key="2">
    <source>
        <dbReference type="EMBL" id="MCW3714284.1"/>
    </source>
</evidence>
<evidence type="ECO:0008006" key="4">
    <source>
        <dbReference type="Google" id="ProtNLM"/>
    </source>
</evidence>
<protein>
    <recommendedName>
        <fullName evidence="4">Phage integrase family protein</fullName>
    </recommendedName>
</protein>
<dbReference type="AlphaFoldDB" id="A0ABD4UJA5"/>
<dbReference type="Gene3D" id="1.10.443.10">
    <property type="entry name" value="Intergrase catalytic core"/>
    <property type="match status" value="1"/>
</dbReference>
<dbReference type="RefSeq" id="WP_143262345.1">
    <property type="nucleotide sequence ID" value="NZ_JYMX02000020.1"/>
</dbReference>
<evidence type="ECO:0000256" key="1">
    <source>
        <dbReference type="ARBA" id="ARBA00023172"/>
    </source>
</evidence>
<dbReference type="GO" id="GO:0006310">
    <property type="term" value="P:DNA recombination"/>
    <property type="evidence" value="ECO:0007669"/>
    <property type="project" value="UniProtKB-KW"/>
</dbReference>
<sequence length="751" mass="84495">MTTMLASPIELRRPEVNATRSRALHLQDAKAIQHLETYELVALQTVLRHGERFGLWQTPRSWVPAETSPARLNIDLRARILNAIPLASHTIETTQGTPLTASTELPHLISGNPKFLIDALLDRAVLLLTRYLLLLRMGPVGMGDRNRLRALDPSGIRMLAYRTLPTMVALAIVRLTSTHGYVPFDRDSLLHPIQLSDLDALPRFLAREIRIEFDRMHSLTLRGYWHDLPEQSVGPTRILGPAIPQPSQPVRDVALPLPDDYVADMGRRSMWLILDLGPNLLHIGAIIRHIWANTGASTLSPGTKLHRRRETLQHYLATYVWRDRNGHAFTTPPFTLHLPQLGKRPTVSSASSTPSEWPPRTFGDVMELMRCLQLAHLFVVALSTGARRSETLSLTRTCLVRATDGQCYASGRTYKLVQYHDGEPRDWVLPDLAVTAIEQQVRLVNLVEGITPLREIRARPRAAPYSADHLWTQIYGSSNSDRAAPLHSLGDSLRHFAHALELTEQPGGQFIRPHRFRKTTARLVALALTQAPTILMNVLGHHSISMTLYYILTDKDLRADIETVARELRIMRAKEVIENMVRDELATHNDPPLGGYGGPAALAIQRAIRVHRSRRHQHGQEWGATSALELAEILTLQGKAWQFVRHGILCTKFPGTESGPCNHRRGHPEPARCQSTCAHRLEEAFLHDDVDGAIRDAVDAYRAARQNGENLMQALWAGQLRTHVPRFPDLYRKWMADPLVREIVSTSPQEV</sequence>